<feature type="region of interest" description="Disordered" evidence="1">
    <location>
        <begin position="1"/>
        <end position="25"/>
    </location>
</feature>
<gene>
    <name evidence="2" type="ORF">mRhiFer1_018579</name>
</gene>
<dbReference type="AlphaFoldDB" id="A0A7J7RZK7"/>
<sequence length="37" mass="4652">MHRKKKIPTQAFKNSRTKESFKRKRKQIIITTKHWRN</sequence>
<comment type="caution">
    <text evidence="2">The sequence shown here is derived from an EMBL/GenBank/DDBJ whole genome shotgun (WGS) entry which is preliminary data.</text>
</comment>
<evidence type="ECO:0000313" key="2">
    <source>
        <dbReference type="EMBL" id="KAF6281548.1"/>
    </source>
</evidence>
<evidence type="ECO:0000313" key="3">
    <source>
        <dbReference type="Proteomes" id="UP000585614"/>
    </source>
</evidence>
<protein>
    <submittedName>
        <fullName evidence="2">Zinc finger CCHC-type containing 10</fullName>
    </submittedName>
</protein>
<reference evidence="2 3" key="1">
    <citation type="journal article" date="2020" name="Nature">
        <title>Six reference-quality genomes reveal evolution of bat adaptations.</title>
        <authorList>
            <person name="Jebb D."/>
            <person name="Huang Z."/>
            <person name="Pippel M."/>
            <person name="Hughes G.M."/>
            <person name="Lavrichenko K."/>
            <person name="Devanna P."/>
            <person name="Winkler S."/>
            <person name="Jermiin L.S."/>
            <person name="Skirmuntt E.C."/>
            <person name="Katzourakis A."/>
            <person name="Burkitt-Gray L."/>
            <person name="Ray D.A."/>
            <person name="Sullivan K.A.M."/>
            <person name="Roscito J.G."/>
            <person name="Kirilenko B.M."/>
            <person name="Davalos L.M."/>
            <person name="Corthals A.P."/>
            <person name="Power M.L."/>
            <person name="Jones G."/>
            <person name="Ransome R.D."/>
            <person name="Dechmann D.K.N."/>
            <person name="Locatelli A.G."/>
            <person name="Puechmaille S.J."/>
            <person name="Fedrigo O."/>
            <person name="Jarvis E.D."/>
            <person name="Hiller M."/>
            <person name="Vernes S.C."/>
            <person name="Myers E.W."/>
            <person name="Teeling E.C."/>
        </authorList>
    </citation>
    <scope>NUCLEOTIDE SEQUENCE [LARGE SCALE GENOMIC DNA]</scope>
    <source>
        <strain evidence="2">MRhiFer1</strain>
        <tissue evidence="2">Lung</tissue>
    </source>
</reference>
<organism evidence="2 3">
    <name type="scientific">Rhinolophus ferrumequinum</name>
    <name type="common">Greater horseshoe bat</name>
    <dbReference type="NCBI Taxonomy" id="59479"/>
    <lineage>
        <taxon>Eukaryota</taxon>
        <taxon>Metazoa</taxon>
        <taxon>Chordata</taxon>
        <taxon>Craniata</taxon>
        <taxon>Vertebrata</taxon>
        <taxon>Euteleostomi</taxon>
        <taxon>Mammalia</taxon>
        <taxon>Eutheria</taxon>
        <taxon>Laurasiatheria</taxon>
        <taxon>Chiroptera</taxon>
        <taxon>Yinpterochiroptera</taxon>
        <taxon>Rhinolophoidea</taxon>
        <taxon>Rhinolophidae</taxon>
        <taxon>Rhinolophinae</taxon>
        <taxon>Rhinolophus</taxon>
    </lineage>
</organism>
<proteinExistence type="predicted"/>
<name>A0A7J7RZK7_RHIFE</name>
<evidence type="ECO:0000256" key="1">
    <source>
        <dbReference type="SAM" id="MobiDB-lite"/>
    </source>
</evidence>
<dbReference type="Proteomes" id="UP000585614">
    <property type="component" value="Unassembled WGS sequence"/>
</dbReference>
<accession>A0A7J7RZK7</accession>
<dbReference type="EMBL" id="JACAGC010000024">
    <property type="protein sequence ID" value="KAF6281548.1"/>
    <property type="molecule type" value="Genomic_DNA"/>
</dbReference>